<dbReference type="RefSeq" id="WP_127187405.1">
    <property type="nucleotide sequence ID" value="NZ_RZNJ01000002.1"/>
</dbReference>
<keyword evidence="2" id="KW-1185">Reference proteome</keyword>
<protein>
    <submittedName>
        <fullName evidence="1">Uncharacterized protein</fullName>
    </submittedName>
</protein>
<dbReference type="Proteomes" id="UP000281547">
    <property type="component" value="Unassembled WGS sequence"/>
</dbReference>
<dbReference type="EMBL" id="RZNJ01000002">
    <property type="protein sequence ID" value="RUT32448.1"/>
    <property type="molecule type" value="Genomic_DNA"/>
</dbReference>
<reference evidence="1 2" key="1">
    <citation type="journal article" date="2016" name="Int. J. Syst. Evol. Microbiol.">
        <title>Arsenicitalea aurantiaca gen. nov., sp. nov., a new member of the family Hyphomicrobiaceae, isolated from high-arsenic sediment.</title>
        <authorList>
            <person name="Mu Y."/>
            <person name="Zhou L."/>
            <person name="Zeng X.C."/>
            <person name="Liu L."/>
            <person name="Pan Y."/>
            <person name="Chen X."/>
            <person name="Wang J."/>
            <person name="Li S."/>
            <person name="Li W.J."/>
            <person name="Wang Y."/>
        </authorList>
    </citation>
    <scope>NUCLEOTIDE SEQUENCE [LARGE SCALE GENOMIC DNA]</scope>
    <source>
        <strain evidence="1 2">42-50</strain>
    </source>
</reference>
<comment type="caution">
    <text evidence="1">The sequence shown here is derived from an EMBL/GenBank/DDBJ whole genome shotgun (WGS) entry which is preliminary data.</text>
</comment>
<sequence>MTYHPDLAAAHLGGASLAEGEAIERPALRSLHEAATPKQRRNLRLDWHETTRAVASVVGALPASDVLVNRAFPSEGAKVSAAAEAYRRAGVARYFLHVPQDSESTAPAGFTKARPWQKFLRLRGA</sequence>
<accession>A0A433XES5</accession>
<dbReference type="AlphaFoldDB" id="A0A433XES5"/>
<organism evidence="1 2">
    <name type="scientific">Arsenicitalea aurantiaca</name>
    <dbReference type="NCBI Taxonomy" id="1783274"/>
    <lineage>
        <taxon>Bacteria</taxon>
        <taxon>Pseudomonadati</taxon>
        <taxon>Pseudomonadota</taxon>
        <taxon>Alphaproteobacteria</taxon>
        <taxon>Hyphomicrobiales</taxon>
        <taxon>Devosiaceae</taxon>
        <taxon>Arsenicitalea</taxon>
    </lineage>
</organism>
<gene>
    <name evidence="1" type="ORF">EMQ25_04635</name>
</gene>
<evidence type="ECO:0000313" key="1">
    <source>
        <dbReference type="EMBL" id="RUT32448.1"/>
    </source>
</evidence>
<name>A0A433XES5_9HYPH</name>
<evidence type="ECO:0000313" key="2">
    <source>
        <dbReference type="Proteomes" id="UP000281547"/>
    </source>
</evidence>
<proteinExistence type="predicted"/>